<name>A0ABQ1HX93_9ALTE</name>
<sequence length="153" mass="18204">MKNIPILDPLHLPLNSRVLFELDYPMFENETHKLIQFEDYIVYWSKYTSLFTREDKISQAEFPFESICWFVKTIENNYWGNEGDKSTNSENRMFSGEDIGISSMMHCCLENLPGYNFWNKSRVDHVSNRPPQSWLIPRYMLKEGLFDKLKSIS</sequence>
<proteinExistence type="predicted"/>
<dbReference type="Proteomes" id="UP000651977">
    <property type="component" value="Unassembled WGS sequence"/>
</dbReference>
<dbReference type="RefSeq" id="WP_055731368.1">
    <property type="nucleotide sequence ID" value="NZ_BMDY01000002.1"/>
</dbReference>
<organism evidence="1 2">
    <name type="scientific">Agarivorans gilvus</name>
    <dbReference type="NCBI Taxonomy" id="680279"/>
    <lineage>
        <taxon>Bacteria</taxon>
        <taxon>Pseudomonadati</taxon>
        <taxon>Pseudomonadota</taxon>
        <taxon>Gammaproteobacteria</taxon>
        <taxon>Alteromonadales</taxon>
        <taxon>Alteromonadaceae</taxon>
        <taxon>Agarivorans</taxon>
    </lineage>
</organism>
<gene>
    <name evidence="1" type="ORF">GCM10007414_03310</name>
</gene>
<evidence type="ECO:0000313" key="1">
    <source>
        <dbReference type="EMBL" id="GGA93983.1"/>
    </source>
</evidence>
<accession>A0ABQ1HX93</accession>
<evidence type="ECO:0000313" key="2">
    <source>
        <dbReference type="Proteomes" id="UP000651977"/>
    </source>
</evidence>
<protein>
    <submittedName>
        <fullName evidence="1">Uncharacterized protein</fullName>
    </submittedName>
</protein>
<keyword evidence="2" id="KW-1185">Reference proteome</keyword>
<comment type="caution">
    <text evidence="1">The sequence shown here is derived from an EMBL/GenBank/DDBJ whole genome shotgun (WGS) entry which is preliminary data.</text>
</comment>
<dbReference type="EMBL" id="BMDY01000002">
    <property type="protein sequence ID" value="GGA93983.1"/>
    <property type="molecule type" value="Genomic_DNA"/>
</dbReference>
<reference evidence="2" key="1">
    <citation type="journal article" date="2019" name="Int. J. Syst. Evol. Microbiol.">
        <title>The Global Catalogue of Microorganisms (GCM) 10K type strain sequencing project: providing services to taxonomists for standard genome sequencing and annotation.</title>
        <authorList>
            <consortium name="The Broad Institute Genomics Platform"/>
            <consortium name="The Broad Institute Genome Sequencing Center for Infectious Disease"/>
            <person name="Wu L."/>
            <person name="Ma J."/>
        </authorList>
    </citation>
    <scope>NUCLEOTIDE SEQUENCE [LARGE SCALE GENOMIC DNA]</scope>
    <source>
        <strain evidence="2">CGMCC 1.10131</strain>
    </source>
</reference>